<keyword evidence="2" id="KW-0238">DNA-binding</keyword>
<dbReference type="Pfam" id="PF12833">
    <property type="entry name" value="HTH_18"/>
    <property type="match status" value="1"/>
</dbReference>
<organism evidence="5 6">
    <name type="scientific">Cohnella yongneupensis</name>
    <dbReference type="NCBI Taxonomy" id="425006"/>
    <lineage>
        <taxon>Bacteria</taxon>
        <taxon>Bacillati</taxon>
        <taxon>Bacillota</taxon>
        <taxon>Bacilli</taxon>
        <taxon>Bacillales</taxon>
        <taxon>Paenibacillaceae</taxon>
        <taxon>Cohnella</taxon>
    </lineage>
</organism>
<dbReference type="InterPro" id="IPR037923">
    <property type="entry name" value="HTH-like"/>
</dbReference>
<evidence type="ECO:0000256" key="2">
    <source>
        <dbReference type="ARBA" id="ARBA00023125"/>
    </source>
</evidence>
<reference evidence="6" key="1">
    <citation type="journal article" date="2019" name="Int. J. Syst. Evol. Microbiol.">
        <title>The Global Catalogue of Microorganisms (GCM) 10K type strain sequencing project: providing services to taxonomists for standard genome sequencing and annotation.</title>
        <authorList>
            <consortium name="The Broad Institute Genomics Platform"/>
            <consortium name="The Broad Institute Genome Sequencing Center for Infectious Disease"/>
            <person name="Wu L."/>
            <person name="Ma J."/>
        </authorList>
    </citation>
    <scope>NUCLEOTIDE SEQUENCE [LARGE SCALE GENOMIC DNA]</scope>
    <source>
        <strain evidence="6">CGMCC 1.18578</strain>
    </source>
</reference>
<evidence type="ECO:0000313" key="5">
    <source>
        <dbReference type="EMBL" id="MFC5529419.1"/>
    </source>
</evidence>
<keyword evidence="1" id="KW-0805">Transcription regulation</keyword>
<accession>A0ABW0R2H0</accession>
<sequence>MTYYTFRVDKPVSLVMTGKFVAPSPEWRHLHRVLLEFELFVQTRGVLYIATDKEQFILNNGEFLLMPPGSVQFGYRESDCSFYWLHFAVQDGYETVEQDTGYTPGVLSIPHKGSLRSPDKLVVMMKQLQDSVRSYREQTLNNYLTTGILCELYNQLHAVQNQSRKKLKQQLYNDIVDYVKWNRQENMKVTQIAEHFGYNAKHLSVLFSKVAGISLKQYLIQEKIDASKSLLVDTNASIKEISEQLGYADSNQFMHSFKKSTGLTASEYRNAYANRLLFYK</sequence>
<evidence type="ECO:0000256" key="1">
    <source>
        <dbReference type="ARBA" id="ARBA00023015"/>
    </source>
</evidence>
<dbReference type="InterPro" id="IPR020449">
    <property type="entry name" value="Tscrpt_reg_AraC-type_HTH"/>
</dbReference>
<dbReference type="CDD" id="cd02208">
    <property type="entry name" value="cupin_RmlC-like"/>
    <property type="match status" value="1"/>
</dbReference>
<dbReference type="EMBL" id="JBHSNC010000024">
    <property type="protein sequence ID" value="MFC5529419.1"/>
    <property type="molecule type" value="Genomic_DNA"/>
</dbReference>
<dbReference type="SMART" id="SM00342">
    <property type="entry name" value="HTH_ARAC"/>
    <property type="match status" value="1"/>
</dbReference>
<keyword evidence="3" id="KW-0804">Transcription</keyword>
<gene>
    <name evidence="5" type="ORF">ACFPQ4_08150</name>
</gene>
<evidence type="ECO:0000259" key="4">
    <source>
        <dbReference type="PROSITE" id="PS01124"/>
    </source>
</evidence>
<dbReference type="PANTHER" id="PTHR43280:SF28">
    <property type="entry name" value="HTH-TYPE TRANSCRIPTIONAL ACTIVATOR RHAS"/>
    <property type="match status" value="1"/>
</dbReference>
<dbReference type="InterPro" id="IPR018060">
    <property type="entry name" value="HTH_AraC"/>
</dbReference>
<keyword evidence="6" id="KW-1185">Reference proteome</keyword>
<dbReference type="InterPro" id="IPR009057">
    <property type="entry name" value="Homeodomain-like_sf"/>
</dbReference>
<dbReference type="Pfam" id="PF02311">
    <property type="entry name" value="AraC_binding"/>
    <property type="match status" value="1"/>
</dbReference>
<dbReference type="Gene3D" id="1.10.10.60">
    <property type="entry name" value="Homeodomain-like"/>
    <property type="match status" value="2"/>
</dbReference>
<dbReference type="PROSITE" id="PS01124">
    <property type="entry name" value="HTH_ARAC_FAMILY_2"/>
    <property type="match status" value="1"/>
</dbReference>
<evidence type="ECO:0000313" key="6">
    <source>
        <dbReference type="Proteomes" id="UP001596108"/>
    </source>
</evidence>
<dbReference type="PROSITE" id="PS00041">
    <property type="entry name" value="HTH_ARAC_FAMILY_1"/>
    <property type="match status" value="1"/>
</dbReference>
<protein>
    <submittedName>
        <fullName evidence="5">AraC family transcriptional regulator</fullName>
    </submittedName>
</protein>
<dbReference type="InterPro" id="IPR018062">
    <property type="entry name" value="HTH_AraC-typ_CS"/>
</dbReference>
<dbReference type="PANTHER" id="PTHR43280">
    <property type="entry name" value="ARAC-FAMILY TRANSCRIPTIONAL REGULATOR"/>
    <property type="match status" value="1"/>
</dbReference>
<name>A0ABW0R2H0_9BACL</name>
<comment type="caution">
    <text evidence="5">The sequence shown here is derived from an EMBL/GenBank/DDBJ whole genome shotgun (WGS) entry which is preliminary data.</text>
</comment>
<proteinExistence type="predicted"/>
<dbReference type="Proteomes" id="UP001596108">
    <property type="component" value="Unassembled WGS sequence"/>
</dbReference>
<dbReference type="PRINTS" id="PR00032">
    <property type="entry name" value="HTHARAC"/>
</dbReference>
<evidence type="ECO:0000256" key="3">
    <source>
        <dbReference type="ARBA" id="ARBA00023163"/>
    </source>
</evidence>
<feature type="domain" description="HTH araC/xylS-type" evidence="4">
    <location>
        <begin position="173"/>
        <end position="271"/>
    </location>
</feature>
<dbReference type="InterPro" id="IPR003313">
    <property type="entry name" value="AraC-bd"/>
</dbReference>
<dbReference type="SUPFAM" id="SSF46689">
    <property type="entry name" value="Homeodomain-like"/>
    <property type="match status" value="2"/>
</dbReference>
<dbReference type="RefSeq" id="WP_378111290.1">
    <property type="nucleotide sequence ID" value="NZ_JBHSNC010000024.1"/>
</dbReference>
<dbReference type="SUPFAM" id="SSF51215">
    <property type="entry name" value="Regulatory protein AraC"/>
    <property type="match status" value="1"/>
</dbReference>